<proteinExistence type="predicted"/>
<keyword evidence="2" id="KW-1003">Cell membrane</keyword>
<evidence type="ECO:0000313" key="10">
    <source>
        <dbReference type="Proteomes" id="UP000177905"/>
    </source>
</evidence>
<dbReference type="EMBL" id="MEUA01000049">
    <property type="protein sequence ID" value="OGC13702.1"/>
    <property type="molecule type" value="Genomic_DNA"/>
</dbReference>
<feature type="transmembrane region" description="Helical" evidence="6">
    <location>
        <begin position="55"/>
        <end position="78"/>
    </location>
</feature>
<feature type="signal peptide" evidence="7">
    <location>
        <begin position="1"/>
        <end position="22"/>
    </location>
</feature>
<evidence type="ECO:0000256" key="1">
    <source>
        <dbReference type="ARBA" id="ARBA00004236"/>
    </source>
</evidence>
<name>A0A1F4RZV1_UNCSA</name>
<dbReference type="Pfam" id="PF13190">
    <property type="entry name" value="PDGLE"/>
    <property type="match status" value="1"/>
</dbReference>
<evidence type="ECO:0000256" key="4">
    <source>
        <dbReference type="ARBA" id="ARBA00022989"/>
    </source>
</evidence>
<comment type="caution">
    <text evidence="9">The sequence shown here is derived from an EMBL/GenBank/DDBJ whole genome shotgun (WGS) entry which is preliminary data.</text>
</comment>
<evidence type="ECO:0000256" key="7">
    <source>
        <dbReference type="SAM" id="SignalP"/>
    </source>
</evidence>
<evidence type="ECO:0000256" key="5">
    <source>
        <dbReference type="ARBA" id="ARBA00023136"/>
    </source>
</evidence>
<keyword evidence="4 6" id="KW-1133">Transmembrane helix</keyword>
<keyword evidence="7" id="KW-0732">Signal</keyword>
<feature type="domain" description="PDGLE" evidence="8">
    <location>
        <begin position="6"/>
        <end position="85"/>
    </location>
</feature>
<dbReference type="Proteomes" id="UP000177905">
    <property type="component" value="Unassembled WGS sequence"/>
</dbReference>
<evidence type="ECO:0000313" key="9">
    <source>
        <dbReference type="EMBL" id="OGC13702.1"/>
    </source>
</evidence>
<reference evidence="9 10" key="1">
    <citation type="journal article" date="2016" name="Nat. Commun.">
        <title>Thousands of microbial genomes shed light on interconnected biogeochemical processes in an aquifer system.</title>
        <authorList>
            <person name="Anantharaman K."/>
            <person name="Brown C.T."/>
            <person name="Hug L.A."/>
            <person name="Sharon I."/>
            <person name="Castelle C.J."/>
            <person name="Probst A.J."/>
            <person name="Thomas B.C."/>
            <person name="Singh A."/>
            <person name="Wilkins M.J."/>
            <person name="Karaoz U."/>
            <person name="Brodie E.L."/>
            <person name="Williams K.H."/>
            <person name="Hubbard S.S."/>
            <person name="Banfield J.F."/>
        </authorList>
    </citation>
    <scope>NUCLEOTIDE SEQUENCE [LARGE SCALE GENOMIC DNA]</scope>
</reference>
<evidence type="ECO:0000256" key="2">
    <source>
        <dbReference type="ARBA" id="ARBA00022475"/>
    </source>
</evidence>
<evidence type="ECO:0000256" key="3">
    <source>
        <dbReference type="ARBA" id="ARBA00022692"/>
    </source>
</evidence>
<sequence>MMKKIILFSIFIIILASFFSSSNPDGLEKVAENLGFIGKACDGTSFMEDYTLSFIAHKGISTVCAGGAGIFLIFLIFWSTTKFFRKPLNFIS</sequence>
<protein>
    <recommendedName>
        <fullName evidence="8">PDGLE domain-containing protein</fullName>
    </recommendedName>
</protein>
<evidence type="ECO:0000256" key="6">
    <source>
        <dbReference type="SAM" id="Phobius"/>
    </source>
</evidence>
<gene>
    <name evidence="9" type="ORF">A2290_02080</name>
</gene>
<dbReference type="InterPro" id="IPR025937">
    <property type="entry name" value="PDGLE_dom"/>
</dbReference>
<keyword evidence="5 6" id="KW-0472">Membrane</keyword>
<evidence type="ECO:0000259" key="8">
    <source>
        <dbReference type="Pfam" id="PF13190"/>
    </source>
</evidence>
<comment type="subcellular location">
    <subcellularLocation>
        <location evidence="1">Cell membrane</location>
    </subcellularLocation>
</comment>
<dbReference type="GO" id="GO:0005886">
    <property type="term" value="C:plasma membrane"/>
    <property type="evidence" value="ECO:0007669"/>
    <property type="project" value="UniProtKB-SubCell"/>
</dbReference>
<dbReference type="AlphaFoldDB" id="A0A1F4RZV1"/>
<keyword evidence="3 6" id="KW-0812">Transmembrane</keyword>
<feature type="chain" id="PRO_5009514351" description="PDGLE domain-containing protein" evidence="7">
    <location>
        <begin position="23"/>
        <end position="92"/>
    </location>
</feature>
<organism evidence="9 10">
    <name type="scientific">candidate division WOR-1 bacterium RIFOXYB2_FULL_36_35</name>
    <dbReference type="NCBI Taxonomy" id="1802578"/>
    <lineage>
        <taxon>Bacteria</taxon>
        <taxon>Bacillati</taxon>
        <taxon>Saganbacteria</taxon>
    </lineage>
</organism>
<accession>A0A1F4RZV1</accession>